<feature type="compositionally biased region" description="Polar residues" evidence="1">
    <location>
        <begin position="66"/>
        <end position="93"/>
    </location>
</feature>
<sequence>MPSQYNKEHLFRTRLPDVPVYPYILPPLTQSEEHLRRTHSRPVRRAQSNMSLGPGRSIPTHPQPGPSTSFLNVSTAATSRTAVPSSNTSSTSHFAPLRYHSPSPPPPPPPARARPKAATHYASMSLGDTLFRPELYLKFFMKRQEKKAMKRTKSFISLS</sequence>
<dbReference type="Proteomes" id="UP000308652">
    <property type="component" value="Unassembled WGS sequence"/>
</dbReference>
<evidence type="ECO:0000256" key="1">
    <source>
        <dbReference type="SAM" id="MobiDB-lite"/>
    </source>
</evidence>
<keyword evidence="3" id="KW-1185">Reference proteome</keyword>
<gene>
    <name evidence="2" type="ORF">BDQ12DRAFT_682166</name>
</gene>
<evidence type="ECO:0000313" key="2">
    <source>
        <dbReference type="EMBL" id="TFK39654.1"/>
    </source>
</evidence>
<dbReference type="AlphaFoldDB" id="A0A5C3M2P2"/>
<protein>
    <submittedName>
        <fullName evidence="2">Uncharacterized protein</fullName>
    </submittedName>
</protein>
<feature type="region of interest" description="Disordered" evidence="1">
    <location>
        <begin position="31"/>
        <end position="118"/>
    </location>
</feature>
<reference evidence="2 3" key="1">
    <citation type="journal article" date="2019" name="Nat. Ecol. Evol.">
        <title>Megaphylogeny resolves global patterns of mushroom evolution.</title>
        <authorList>
            <person name="Varga T."/>
            <person name="Krizsan K."/>
            <person name="Foldi C."/>
            <person name="Dima B."/>
            <person name="Sanchez-Garcia M."/>
            <person name="Sanchez-Ramirez S."/>
            <person name="Szollosi G.J."/>
            <person name="Szarkandi J.G."/>
            <person name="Papp V."/>
            <person name="Albert L."/>
            <person name="Andreopoulos W."/>
            <person name="Angelini C."/>
            <person name="Antonin V."/>
            <person name="Barry K.W."/>
            <person name="Bougher N.L."/>
            <person name="Buchanan P."/>
            <person name="Buyck B."/>
            <person name="Bense V."/>
            <person name="Catcheside P."/>
            <person name="Chovatia M."/>
            <person name="Cooper J."/>
            <person name="Damon W."/>
            <person name="Desjardin D."/>
            <person name="Finy P."/>
            <person name="Geml J."/>
            <person name="Haridas S."/>
            <person name="Hughes K."/>
            <person name="Justo A."/>
            <person name="Karasinski D."/>
            <person name="Kautmanova I."/>
            <person name="Kiss B."/>
            <person name="Kocsube S."/>
            <person name="Kotiranta H."/>
            <person name="LaButti K.M."/>
            <person name="Lechner B.E."/>
            <person name="Liimatainen K."/>
            <person name="Lipzen A."/>
            <person name="Lukacs Z."/>
            <person name="Mihaltcheva S."/>
            <person name="Morgado L.N."/>
            <person name="Niskanen T."/>
            <person name="Noordeloos M.E."/>
            <person name="Ohm R.A."/>
            <person name="Ortiz-Santana B."/>
            <person name="Ovrebo C."/>
            <person name="Racz N."/>
            <person name="Riley R."/>
            <person name="Savchenko A."/>
            <person name="Shiryaev A."/>
            <person name="Soop K."/>
            <person name="Spirin V."/>
            <person name="Szebenyi C."/>
            <person name="Tomsovsky M."/>
            <person name="Tulloss R.E."/>
            <person name="Uehling J."/>
            <person name="Grigoriev I.V."/>
            <person name="Vagvolgyi C."/>
            <person name="Papp T."/>
            <person name="Martin F.M."/>
            <person name="Miettinen O."/>
            <person name="Hibbett D.S."/>
            <person name="Nagy L.G."/>
        </authorList>
    </citation>
    <scope>NUCLEOTIDE SEQUENCE [LARGE SCALE GENOMIC DNA]</scope>
    <source>
        <strain evidence="2 3">CBS 166.37</strain>
    </source>
</reference>
<accession>A0A5C3M2P2</accession>
<proteinExistence type="predicted"/>
<dbReference type="EMBL" id="ML213599">
    <property type="protein sequence ID" value="TFK39654.1"/>
    <property type="molecule type" value="Genomic_DNA"/>
</dbReference>
<evidence type="ECO:0000313" key="3">
    <source>
        <dbReference type="Proteomes" id="UP000308652"/>
    </source>
</evidence>
<organism evidence="2 3">
    <name type="scientific">Crucibulum laeve</name>
    <dbReference type="NCBI Taxonomy" id="68775"/>
    <lineage>
        <taxon>Eukaryota</taxon>
        <taxon>Fungi</taxon>
        <taxon>Dikarya</taxon>
        <taxon>Basidiomycota</taxon>
        <taxon>Agaricomycotina</taxon>
        <taxon>Agaricomycetes</taxon>
        <taxon>Agaricomycetidae</taxon>
        <taxon>Agaricales</taxon>
        <taxon>Agaricineae</taxon>
        <taxon>Nidulariaceae</taxon>
        <taxon>Crucibulum</taxon>
    </lineage>
</organism>
<feature type="compositionally biased region" description="Pro residues" evidence="1">
    <location>
        <begin position="102"/>
        <end position="112"/>
    </location>
</feature>
<name>A0A5C3M2P2_9AGAR</name>